<proteinExistence type="predicted"/>
<dbReference type="AlphaFoldDB" id="Z4X0F1"/>
<dbReference type="PATRIC" id="fig|887901.3.peg.258"/>
<comment type="caution">
    <text evidence="1">The sequence shown here is derived from an EMBL/GenBank/DDBJ whole genome shotgun (WGS) entry which is preliminary data.</text>
</comment>
<gene>
    <name evidence="1" type="ORF">HMPREF0636_1100</name>
</gene>
<sequence length="84" mass="10050">MEKAARVRAIVERYHERGNHRRSYPMIHRTYVYPVYPMSLRTMMHYLMIARGEADTSPEVEAEPARGLYPLFDAWDAERHPWDT</sequence>
<protein>
    <submittedName>
        <fullName evidence="1">Uncharacterized protein</fullName>
    </submittedName>
</protein>
<dbReference type="Proteomes" id="UP000023482">
    <property type="component" value="Unassembled WGS sequence"/>
</dbReference>
<organism evidence="1 2">
    <name type="scientific">Porphyromonas catoniae ATCC 51270</name>
    <dbReference type="NCBI Taxonomy" id="887901"/>
    <lineage>
        <taxon>Bacteria</taxon>
        <taxon>Pseudomonadati</taxon>
        <taxon>Bacteroidota</taxon>
        <taxon>Bacteroidia</taxon>
        <taxon>Bacteroidales</taxon>
        <taxon>Porphyromonadaceae</taxon>
        <taxon>Porphyromonas</taxon>
    </lineage>
</organism>
<keyword evidence="2" id="KW-1185">Reference proteome</keyword>
<dbReference type="EMBL" id="JDFF01000008">
    <property type="protein sequence ID" value="EWC93164.1"/>
    <property type="molecule type" value="Genomic_DNA"/>
</dbReference>
<accession>Z4X0F1</accession>
<reference evidence="1 2" key="1">
    <citation type="submission" date="2014-01" db="EMBL/GenBank/DDBJ databases">
        <authorList>
            <person name="Durkin A.S."/>
            <person name="McCorrison J."/>
            <person name="Torralba M."/>
            <person name="Gillis M."/>
            <person name="Haft D.H."/>
            <person name="Methe B."/>
            <person name="Sutton G."/>
            <person name="Nelson K.E."/>
        </authorList>
    </citation>
    <scope>NUCLEOTIDE SEQUENCE [LARGE SCALE GENOMIC DNA]</scope>
    <source>
        <strain evidence="1 2">ATCC 51270</strain>
    </source>
</reference>
<evidence type="ECO:0000313" key="1">
    <source>
        <dbReference type="EMBL" id="EWC93164.1"/>
    </source>
</evidence>
<evidence type="ECO:0000313" key="2">
    <source>
        <dbReference type="Proteomes" id="UP000023482"/>
    </source>
</evidence>
<name>Z4X0F1_9PORP</name>